<sequence length="504" mass="55136">MQLTTSHFIALLPILVMTATIVVVMLSIAWKRHQTLTAAISMIGMVLALIAIIPAVKQVDAAKQVIEVTRLLSFDKYAYFASLSIILVTMACTCFSHIYLEGYKGNKDEFYLLLLLSTLGGMILVSTTHLMGLFIGLELLSIPMYGLIGYSFFQHRSLEASIKYMVLSATGTAFLLFGMALLYAITGQLTFASILEISKVVNHSILVDMGIVLMIVGLSFKLSLVPFHLWTPDVYEGAPAPASAFLATASKLAVFAMLLRLMEFIPITGNSWLYIAISILSIASILVGNLLALFQTSLKRIMGYSSIAHFGYLLIILLASNESSSAATKILAAQTATIYLFTYIATTMGAFSVVTVLSSPCGDRDADALYRYRGLFWRRPLLTISLSVMMLSLAGVPLTAGFIGKFWLLRTAVDANLWLLTAMVIIGSGIGLYYYLRVMITLYLPEPTATGNEEKGIHWSHLLATFVLLLIAIIVIFVGVWPSPLIAVANYAGVPDTLFHYLSY</sequence>
<keyword evidence="3 5" id="KW-1133">Transmembrane helix</keyword>
<feature type="transmembrane region" description="Helical" evidence="5">
    <location>
        <begin position="165"/>
        <end position="185"/>
    </location>
</feature>
<feature type="transmembrane region" description="Helical" evidence="5">
    <location>
        <begin position="77"/>
        <end position="98"/>
    </location>
</feature>
<dbReference type="GO" id="GO:0050136">
    <property type="term" value="F:NADH dehydrogenase (quinone) (non-electrogenic) activity"/>
    <property type="evidence" value="ECO:0007669"/>
    <property type="project" value="UniProtKB-UniRule"/>
</dbReference>
<evidence type="ECO:0000259" key="7">
    <source>
        <dbReference type="Pfam" id="PF00361"/>
    </source>
</evidence>
<organism evidence="8 9">
    <name type="scientific">Entomomonas moraniae</name>
    <dbReference type="NCBI Taxonomy" id="2213226"/>
    <lineage>
        <taxon>Bacteria</taxon>
        <taxon>Pseudomonadati</taxon>
        <taxon>Pseudomonadota</taxon>
        <taxon>Gammaproteobacteria</taxon>
        <taxon>Pseudomonadales</taxon>
        <taxon>Pseudomonadaceae</taxon>
        <taxon>Entomomonas</taxon>
    </lineage>
</organism>
<proteinExistence type="inferred from homology"/>
<dbReference type="PANTHER" id="PTHR22773">
    <property type="entry name" value="NADH DEHYDROGENASE"/>
    <property type="match status" value="1"/>
</dbReference>
<keyword evidence="5" id="KW-0874">Quinone</keyword>
<keyword evidence="4 5" id="KW-0472">Membrane</keyword>
<keyword evidence="8" id="KW-0560">Oxidoreductase</keyword>
<feature type="transmembrane region" description="Helical" evidence="5">
    <location>
        <begin position="457"/>
        <end position="481"/>
    </location>
</feature>
<keyword evidence="5" id="KW-0830">Ubiquinone</keyword>
<feature type="transmembrane region" description="Helical" evidence="5">
    <location>
        <begin position="242"/>
        <end position="259"/>
    </location>
</feature>
<feature type="transmembrane region" description="Helical" evidence="5">
    <location>
        <begin position="415"/>
        <end position="436"/>
    </location>
</feature>
<feature type="transmembrane region" description="Helical" evidence="5">
    <location>
        <begin position="340"/>
        <end position="360"/>
    </location>
</feature>
<feature type="transmembrane region" description="Helical" evidence="5">
    <location>
        <begin position="381"/>
        <end position="403"/>
    </location>
</feature>
<feature type="transmembrane region" description="Helical" evidence="5">
    <location>
        <begin position="271"/>
        <end position="294"/>
    </location>
</feature>
<dbReference type="RefSeq" id="WP_127164804.1">
    <property type="nucleotide sequence ID" value="NZ_CP029822.1"/>
</dbReference>
<keyword evidence="5" id="KW-1278">Translocase</keyword>
<comment type="subcellular location">
    <subcellularLocation>
        <location evidence="5">Cell membrane</location>
        <topology evidence="5">Multi-pass membrane protein</topology>
    </subcellularLocation>
    <subcellularLocation>
        <location evidence="1">Endomembrane system</location>
        <topology evidence="1">Multi-pass membrane protein</topology>
    </subcellularLocation>
    <subcellularLocation>
        <location evidence="6">Membrane</location>
        <topology evidence="6">Multi-pass membrane protein</topology>
    </subcellularLocation>
</comment>
<feature type="transmembrane region" description="Helical" evidence="5">
    <location>
        <begin position="205"/>
        <end position="230"/>
    </location>
</feature>
<keyword evidence="2 5" id="KW-0812">Transmembrane</keyword>
<evidence type="ECO:0000313" key="8">
    <source>
        <dbReference type="EMBL" id="AZS52165.1"/>
    </source>
</evidence>
<accession>A0A3Q9JNM1</accession>
<feature type="transmembrane region" description="Helical" evidence="5">
    <location>
        <begin position="6"/>
        <end position="29"/>
    </location>
</feature>
<keyword evidence="5" id="KW-0813">Transport</keyword>
<evidence type="ECO:0000256" key="4">
    <source>
        <dbReference type="ARBA" id="ARBA00023136"/>
    </source>
</evidence>
<dbReference type="GO" id="GO:0005886">
    <property type="term" value="C:plasma membrane"/>
    <property type="evidence" value="ECO:0007669"/>
    <property type="project" value="UniProtKB-SubCell"/>
</dbReference>
<protein>
    <recommendedName>
        <fullName evidence="5">NADH-quinone oxidoreductase subunit N</fullName>
        <ecNumber evidence="5">7.1.1.-</ecNumber>
    </recommendedName>
    <alternativeName>
        <fullName evidence="5">NADH dehydrogenase I subunit N</fullName>
    </alternativeName>
    <alternativeName>
        <fullName evidence="5">NDH-1 subunit N</fullName>
    </alternativeName>
</protein>
<gene>
    <name evidence="5 8" type="primary">nuoN</name>
    <name evidence="8" type="ORF">DM558_04020</name>
</gene>
<feature type="transmembrane region" description="Helical" evidence="5">
    <location>
        <begin position="36"/>
        <end position="57"/>
    </location>
</feature>
<keyword evidence="5" id="KW-1003">Cell membrane</keyword>
<dbReference type="InterPro" id="IPR001750">
    <property type="entry name" value="ND/Mrp_TM"/>
</dbReference>
<dbReference type="GO" id="GO:0042773">
    <property type="term" value="P:ATP synthesis coupled electron transport"/>
    <property type="evidence" value="ECO:0007669"/>
    <property type="project" value="InterPro"/>
</dbReference>
<keyword evidence="5" id="KW-0520">NAD</keyword>
<feature type="transmembrane region" description="Helical" evidence="5">
    <location>
        <begin position="133"/>
        <end position="153"/>
    </location>
</feature>
<comment type="catalytic activity">
    <reaction evidence="5">
        <text>a quinone + NADH + 5 H(+)(in) = a quinol + NAD(+) + 4 H(+)(out)</text>
        <dbReference type="Rhea" id="RHEA:57888"/>
        <dbReference type="ChEBI" id="CHEBI:15378"/>
        <dbReference type="ChEBI" id="CHEBI:24646"/>
        <dbReference type="ChEBI" id="CHEBI:57540"/>
        <dbReference type="ChEBI" id="CHEBI:57945"/>
        <dbReference type="ChEBI" id="CHEBI:132124"/>
    </reaction>
</comment>
<dbReference type="GO" id="GO:0048038">
    <property type="term" value="F:quinone binding"/>
    <property type="evidence" value="ECO:0007669"/>
    <property type="project" value="UniProtKB-KW"/>
</dbReference>
<dbReference type="KEGG" id="emo:DM558_04020"/>
<dbReference type="InterPro" id="IPR010096">
    <property type="entry name" value="NADH-Q_OxRdtase_suN/2"/>
</dbReference>
<comment type="similarity">
    <text evidence="5">Belongs to the complex I subunit 2 family.</text>
</comment>
<dbReference type="NCBIfam" id="TIGR01770">
    <property type="entry name" value="NDH_I_N"/>
    <property type="match status" value="1"/>
</dbReference>
<evidence type="ECO:0000313" key="9">
    <source>
        <dbReference type="Proteomes" id="UP000273143"/>
    </source>
</evidence>
<dbReference type="EMBL" id="CP029822">
    <property type="protein sequence ID" value="AZS52165.1"/>
    <property type="molecule type" value="Genomic_DNA"/>
</dbReference>
<dbReference type="EC" id="7.1.1.-" evidence="5"/>
<evidence type="ECO:0000256" key="3">
    <source>
        <dbReference type="ARBA" id="ARBA00022989"/>
    </source>
</evidence>
<dbReference type="GO" id="GO:0008137">
    <property type="term" value="F:NADH dehydrogenase (ubiquinone) activity"/>
    <property type="evidence" value="ECO:0007669"/>
    <property type="project" value="InterPro"/>
</dbReference>
<reference evidence="9" key="1">
    <citation type="submission" date="2018-06" db="EMBL/GenBank/DDBJ databases">
        <title>Complete genome of Pseudomonas insecticola strain QZS01.</title>
        <authorList>
            <person name="Wang J."/>
            <person name="Su Q."/>
        </authorList>
    </citation>
    <scope>NUCLEOTIDE SEQUENCE [LARGE SCALE GENOMIC DNA]</scope>
    <source>
        <strain evidence="9">QZS01</strain>
    </source>
</reference>
<evidence type="ECO:0000256" key="2">
    <source>
        <dbReference type="ARBA" id="ARBA00022692"/>
    </source>
</evidence>
<comment type="subunit">
    <text evidence="5">NDH-1 is composed of 13 different subunits. Subunits NuoA, H, J, K, L, M, N constitute the membrane sector of the complex.</text>
</comment>
<dbReference type="HAMAP" id="MF_00445">
    <property type="entry name" value="NDH1_NuoN_1"/>
    <property type="match status" value="1"/>
</dbReference>
<evidence type="ECO:0000256" key="1">
    <source>
        <dbReference type="ARBA" id="ARBA00004127"/>
    </source>
</evidence>
<feature type="transmembrane region" description="Helical" evidence="5">
    <location>
        <begin position="301"/>
        <end position="320"/>
    </location>
</feature>
<dbReference type="Proteomes" id="UP000273143">
    <property type="component" value="Chromosome"/>
</dbReference>
<evidence type="ECO:0000256" key="5">
    <source>
        <dbReference type="HAMAP-Rule" id="MF_00445"/>
    </source>
</evidence>
<dbReference type="AlphaFoldDB" id="A0A3Q9JNM1"/>
<dbReference type="GO" id="GO:0012505">
    <property type="term" value="C:endomembrane system"/>
    <property type="evidence" value="ECO:0007669"/>
    <property type="project" value="UniProtKB-SubCell"/>
</dbReference>
<comment type="function">
    <text evidence="5">NDH-1 shuttles electrons from NADH, via FMN and iron-sulfur (Fe-S) centers, to quinones in the respiratory chain. The immediate electron acceptor for the enzyme in this species is believed to be ubiquinone. Couples the redox reaction to proton translocation (for every two electrons transferred, four hydrogen ions are translocated across the cytoplasmic membrane), and thus conserves the redox energy in a proton gradient.</text>
</comment>
<evidence type="ECO:0000256" key="6">
    <source>
        <dbReference type="RuleBase" id="RU000320"/>
    </source>
</evidence>
<feature type="domain" description="NADH:quinone oxidoreductase/Mrp antiporter transmembrane" evidence="7">
    <location>
        <begin position="128"/>
        <end position="430"/>
    </location>
</feature>
<dbReference type="Pfam" id="PF00361">
    <property type="entry name" value="Proton_antipo_M"/>
    <property type="match status" value="1"/>
</dbReference>
<keyword evidence="9" id="KW-1185">Reference proteome</keyword>
<dbReference type="NCBIfam" id="NF004439">
    <property type="entry name" value="PRK05777.1-1"/>
    <property type="match status" value="1"/>
</dbReference>
<name>A0A3Q9JNM1_9GAMM</name>